<feature type="compositionally biased region" description="Basic residues" evidence="1">
    <location>
        <begin position="480"/>
        <end position="492"/>
    </location>
</feature>
<dbReference type="Proteomes" id="UP000646827">
    <property type="component" value="Unassembled WGS sequence"/>
</dbReference>
<keyword evidence="3" id="KW-1185">Reference proteome</keyword>
<evidence type="ECO:0000313" key="3">
    <source>
        <dbReference type="Proteomes" id="UP000646827"/>
    </source>
</evidence>
<feature type="region of interest" description="Disordered" evidence="1">
    <location>
        <begin position="1"/>
        <end position="36"/>
    </location>
</feature>
<accession>A0A8H7RSF9</accession>
<feature type="region of interest" description="Disordered" evidence="1">
    <location>
        <begin position="312"/>
        <end position="492"/>
    </location>
</feature>
<proteinExistence type="predicted"/>
<name>A0A8H7RSF9_9FUNG</name>
<sequence length="492" mass="55658">MEGFNDNVTQSSNEILTDQDHDQDDQPQQATNPPVLNESLTERTGQLILQSLNQLISLQSRAQPPRHSHPLIQDYEQTGATGSGPPRRCIKPKEFVNGKYHNCSITNELIDTALGSFFHVAEEDVSGHRNDLTVHLMRVSVSYIAAKLNQRHLAPDTKWKFVPRVAIRRRAIEKFNAKAQEVLNIDLSLCEGYWISDHCVHTGWNNYLKRLKEKRPPEASTDDRQERFRFSATPPPLLRWHVYSSYLYSNNETDSGESSRPRSTTGESSRPRSTIGESSGIRTTNSYTTNNILTLSTETSQYENDDIYVNNDEYGEYRECEDQEDDEEDEGEEYDEDEEYELGEFTDYEPQEREHQGATTQLRPLDPNRISAIRNASKLLTKSDQGGNSNGSRGRGTETATNRGRRNGRGGLTQGGMRGGSTRGRGRGGSTRGRGRGQGQYGLDESNKNVESVGHRHEDVQTTQSRKRTTQKHPLAVRQQPKRAKKTMKSLL</sequence>
<dbReference type="OrthoDB" id="2289220at2759"/>
<feature type="compositionally biased region" description="Acidic residues" evidence="1">
    <location>
        <begin position="321"/>
        <end position="349"/>
    </location>
</feature>
<feature type="compositionally biased region" description="Gly residues" evidence="1">
    <location>
        <begin position="409"/>
        <end position="440"/>
    </location>
</feature>
<feature type="compositionally biased region" description="Basic and acidic residues" evidence="1">
    <location>
        <begin position="445"/>
        <end position="460"/>
    </location>
</feature>
<comment type="caution">
    <text evidence="2">The sequence shown here is derived from an EMBL/GenBank/DDBJ whole genome shotgun (WGS) entry which is preliminary data.</text>
</comment>
<feature type="compositionally biased region" description="Polar residues" evidence="1">
    <location>
        <begin position="1"/>
        <end position="16"/>
    </location>
</feature>
<evidence type="ECO:0000256" key="1">
    <source>
        <dbReference type="SAM" id="MobiDB-lite"/>
    </source>
</evidence>
<feature type="region of interest" description="Disordered" evidence="1">
    <location>
        <begin position="251"/>
        <end position="285"/>
    </location>
</feature>
<feature type="non-terminal residue" evidence="2">
    <location>
        <position position="1"/>
    </location>
</feature>
<feature type="compositionally biased region" description="Low complexity" evidence="1">
    <location>
        <begin position="386"/>
        <end position="402"/>
    </location>
</feature>
<evidence type="ECO:0000313" key="2">
    <source>
        <dbReference type="EMBL" id="KAG2214963.1"/>
    </source>
</evidence>
<dbReference type="EMBL" id="JAEPRB010000560">
    <property type="protein sequence ID" value="KAG2214963.1"/>
    <property type="molecule type" value="Genomic_DNA"/>
</dbReference>
<dbReference type="AlphaFoldDB" id="A0A8H7RSF9"/>
<organism evidence="2 3">
    <name type="scientific">Circinella minor</name>
    <dbReference type="NCBI Taxonomy" id="1195481"/>
    <lineage>
        <taxon>Eukaryota</taxon>
        <taxon>Fungi</taxon>
        <taxon>Fungi incertae sedis</taxon>
        <taxon>Mucoromycota</taxon>
        <taxon>Mucoromycotina</taxon>
        <taxon>Mucoromycetes</taxon>
        <taxon>Mucorales</taxon>
        <taxon>Lichtheimiaceae</taxon>
        <taxon>Circinella</taxon>
    </lineage>
</organism>
<protein>
    <submittedName>
        <fullName evidence="2">Uncharacterized protein</fullName>
    </submittedName>
</protein>
<reference evidence="2 3" key="1">
    <citation type="submission" date="2020-12" db="EMBL/GenBank/DDBJ databases">
        <title>Metabolic potential, ecology and presence of endohyphal bacteria is reflected in genomic diversity of Mucoromycotina.</title>
        <authorList>
            <person name="Muszewska A."/>
            <person name="Okrasinska A."/>
            <person name="Steczkiewicz K."/>
            <person name="Drgas O."/>
            <person name="Orlowska M."/>
            <person name="Perlinska-Lenart U."/>
            <person name="Aleksandrzak-Piekarczyk T."/>
            <person name="Szatraj K."/>
            <person name="Zielenkiewicz U."/>
            <person name="Pilsyk S."/>
            <person name="Malc E."/>
            <person name="Mieczkowski P."/>
            <person name="Kruszewska J.S."/>
            <person name="Biernat P."/>
            <person name="Pawlowska J."/>
        </authorList>
    </citation>
    <scope>NUCLEOTIDE SEQUENCE [LARGE SCALE GENOMIC DNA]</scope>
    <source>
        <strain evidence="2 3">CBS 142.35</strain>
    </source>
</reference>
<gene>
    <name evidence="2" type="ORF">INT45_005131</name>
</gene>